<dbReference type="Pfam" id="PF03992">
    <property type="entry name" value="ABM"/>
    <property type="match status" value="1"/>
</dbReference>
<proteinExistence type="predicted"/>
<accession>A0A1B1A7X5</accession>
<reference evidence="2 3" key="1">
    <citation type="journal article" date="2016" name="ISME J.">
        <title>Global occurrence and heterogeneity of the Roseobacter-clade species Ruegeria mobilis.</title>
        <authorList>
            <person name="Sonnenschein E."/>
            <person name="Gram L."/>
        </authorList>
    </citation>
    <scope>NUCLEOTIDE SEQUENCE [LARGE SCALE GENOMIC DNA]</scope>
    <source>
        <strain evidence="2 3">F1926</strain>
        <plasmid evidence="2 3">unnamed1</plasmid>
    </source>
</reference>
<keyword evidence="2" id="KW-0503">Monooxygenase</keyword>
<evidence type="ECO:0000259" key="1">
    <source>
        <dbReference type="PROSITE" id="PS51725"/>
    </source>
</evidence>
<dbReference type="RefSeq" id="WP_005620503.1">
    <property type="nucleotide sequence ID" value="NZ_CP015231.1"/>
</dbReference>
<keyword evidence="2" id="KW-0614">Plasmid</keyword>
<dbReference type="EMBL" id="CP015231">
    <property type="protein sequence ID" value="ANP42669.1"/>
    <property type="molecule type" value="Genomic_DNA"/>
</dbReference>
<dbReference type="OrthoDB" id="9798115at2"/>
<organism evidence="2 3">
    <name type="scientific">Tritonibacter mobilis F1926</name>
    <dbReference type="NCBI Taxonomy" id="1265309"/>
    <lineage>
        <taxon>Bacteria</taxon>
        <taxon>Pseudomonadati</taxon>
        <taxon>Pseudomonadota</taxon>
        <taxon>Alphaproteobacteria</taxon>
        <taxon>Rhodobacterales</taxon>
        <taxon>Paracoccaceae</taxon>
        <taxon>Tritonibacter</taxon>
    </lineage>
</organism>
<dbReference type="InterPro" id="IPR007138">
    <property type="entry name" value="ABM_dom"/>
</dbReference>
<feature type="domain" description="ABM" evidence="1">
    <location>
        <begin position="3"/>
        <end position="96"/>
    </location>
</feature>
<gene>
    <name evidence="2" type="ORF">K529_018065</name>
</gene>
<geneLocation type="plasmid" evidence="2 3">
    <name>unnamed1</name>
</geneLocation>
<dbReference type="GeneID" id="28251781"/>
<dbReference type="SUPFAM" id="SSF54909">
    <property type="entry name" value="Dimeric alpha+beta barrel"/>
    <property type="match status" value="1"/>
</dbReference>
<keyword evidence="2" id="KW-0560">Oxidoreductase</keyword>
<dbReference type="InterPro" id="IPR050404">
    <property type="entry name" value="Heme-degrading_MO"/>
</dbReference>
<evidence type="ECO:0000313" key="3">
    <source>
        <dbReference type="Proteomes" id="UP000013243"/>
    </source>
</evidence>
<evidence type="ECO:0000313" key="2">
    <source>
        <dbReference type="EMBL" id="ANP42669.1"/>
    </source>
</evidence>
<dbReference type="InterPro" id="IPR011008">
    <property type="entry name" value="Dimeric_a/b-barrel"/>
</dbReference>
<dbReference type="AlphaFoldDB" id="A0A1B1A7X5"/>
<dbReference type="GO" id="GO:0004497">
    <property type="term" value="F:monooxygenase activity"/>
    <property type="evidence" value="ECO:0007669"/>
    <property type="project" value="UniProtKB-KW"/>
</dbReference>
<dbReference type="PANTHER" id="PTHR34474">
    <property type="entry name" value="SIGNAL TRANSDUCTION PROTEIN TRAP"/>
    <property type="match status" value="1"/>
</dbReference>
<name>A0A1B1A7X5_9RHOB</name>
<dbReference type="PANTHER" id="PTHR34474:SF2">
    <property type="entry name" value="SIGNAL TRANSDUCTION PROTEIN TRAP"/>
    <property type="match status" value="1"/>
</dbReference>
<dbReference type="PROSITE" id="PS51725">
    <property type="entry name" value="ABM"/>
    <property type="match status" value="1"/>
</dbReference>
<sequence>MSYIAMNRFKIRPGREADFETIWKDRESRLNEMQGFREFRLLKGPQNEEYTLYSSHVIWDSRADFEAWTKSEQFRAAHRNAGKREGESPILGAPQFEGFETVLQQK</sequence>
<protein>
    <submittedName>
        <fullName evidence="2">Antibiotic biosynthesis monooxygenase</fullName>
    </submittedName>
</protein>
<dbReference type="KEGG" id="rmb:K529_018065"/>
<dbReference type="Gene3D" id="3.30.70.100">
    <property type="match status" value="1"/>
</dbReference>
<dbReference type="Proteomes" id="UP000013243">
    <property type="component" value="Plasmid unnamed1"/>
</dbReference>